<comment type="subcellular location">
    <subcellularLocation>
        <location evidence="1">Membrane</location>
        <topology evidence="1">Multi-pass membrane protein</topology>
    </subcellularLocation>
</comment>
<evidence type="ECO:0000256" key="4">
    <source>
        <dbReference type="ARBA" id="ARBA00022989"/>
    </source>
</evidence>
<accession>A0A6J4VGG8</accession>
<keyword evidence="3 6" id="KW-0812">Transmembrane</keyword>
<feature type="compositionally biased region" description="Basic and acidic residues" evidence="7">
    <location>
        <begin position="304"/>
        <end position="371"/>
    </location>
</feature>
<feature type="transmembrane region" description="Helical" evidence="8">
    <location>
        <begin position="12"/>
        <end position="33"/>
    </location>
</feature>
<reference evidence="9" key="1">
    <citation type="submission" date="2020-02" db="EMBL/GenBank/DDBJ databases">
        <authorList>
            <person name="Meier V. D."/>
        </authorList>
    </citation>
    <scope>NUCLEOTIDE SEQUENCE</scope>
    <source>
        <strain evidence="9">AVDCRST_MAG87</strain>
    </source>
</reference>
<dbReference type="PANTHER" id="PTHR45724">
    <property type="entry name" value="AQUAPORIN NIP2-1"/>
    <property type="match status" value="1"/>
</dbReference>
<dbReference type="InterPro" id="IPR022357">
    <property type="entry name" value="MIP_CS"/>
</dbReference>
<feature type="transmembrane region" description="Helical" evidence="8">
    <location>
        <begin position="198"/>
        <end position="219"/>
    </location>
</feature>
<feature type="compositionally biased region" description="Basic and acidic residues" evidence="7">
    <location>
        <begin position="268"/>
        <end position="280"/>
    </location>
</feature>
<dbReference type="PROSITE" id="PS00221">
    <property type="entry name" value="MIP"/>
    <property type="match status" value="1"/>
</dbReference>
<dbReference type="PANTHER" id="PTHR45724:SF13">
    <property type="entry name" value="AQUAPORIN NIP1-1-RELATED"/>
    <property type="match status" value="1"/>
</dbReference>
<feature type="transmembrane region" description="Helical" evidence="8">
    <location>
        <begin position="39"/>
        <end position="59"/>
    </location>
</feature>
<dbReference type="GO" id="GO:0015267">
    <property type="term" value="F:channel activity"/>
    <property type="evidence" value="ECO:0007669"/>
    <property type="project" value="InterPro"/>
</dbReference>
<dbReference type="InterPro" id="IPR034294">
    <property type="entry name" value="Aquaporin_transptr"/>
</dbReference>
<dbReference type="Gene3D" id="1.20.1080.10">
    <property type="entry name" value="Glycerol uptake facilitator protein"/>
    <property type="match status" value="1"/>
</dbReference>
<dbReference type="PRINTS" id="PR00783">
    <property type="entry name" value="MINTRINSICP"/>
</dbReference>
<evidence type="ECO:0000256" key="6">
    <source>
        <dbReference type="RuleBase" id="RU000477"/>
    </source>
</evidence>
<evidence type="ECO:0000313" key="9">
    <source>
        <dbReference type="EMBL" id="CAA9577820.1"/>
    </source>
</evidence>
<dbReference type="AlphaFoldDB" id="A0A6J4VGG8"/>
<keyword evidence="4 8" id="KW-1133">Transmembrane helix</keyword>
<sequence>MDLAPGLVRKMVAELIGTFILVFCGTGAIIASIEGDSTIGALSYVFGFGFALIFIVYAIRHISGAHVNPAVTLGLALSGNFPMAMVPFYWGAQVLGAVIASSVLRLTFGNVGNLGATEVSSGFSVFNGLVLEIILTAILVFVAHAALTDERFPRAASGLAIGGALLVIQVAAGPVTGGSVNPARSIAPALLSNTYSDLWIYLIAPLIGAVIGASAYEYIRRADADELYESGVRGVVRDSRGGPPRRTRDERAERQRRERAEHRKSRPVHTDHGDPVDRPGRRARPQVAWEDVDQDDMEPTGRPQRPERSADSARPERPSRRERPDRPVRAESTDRPARAERSPRRERTERADLPPRRERMEWTERPDRPTGADRTGVPPESDDIFDELDVELDVDEYGEPIPPSTPPGTPPRNRG</sequence>
<evidence type="ECO:0000256" key="2">
    <source>
        <dbReference type="ARBA" id="ARBA00022448"/>
    </source>
</evidence>
<gene>
    <name evidence="9" type="ORF">AVDCRST_MAG87-3033</name>
</gene>
<dbReference type="CDD" id="cd00333">
    <property type="entry name" value="MIP"/>
    <property type="match status" value="1"/>
</dbReference>
<dbReference type="EMBL" id="CADCWJ010000669">
    <property type="protein sequence ID" value="CAA9577820.1"/>
    <property type="molecule type" value="Genomic_DNA"/>
</dbReference>
<protein>
    <submittedName>
        <fullName evidence="9">Aquaporin Z</fullName>
    </submittedName>
</protein>
<evidence type="ECO:0000256" key="7">
    <source>
        <dbReference type="SAM" id="MobiDB-lite"/>
    </source>
</evidence>
<evidence type="ECO:0000256" key="1">
    <source>
        <dbReference type="ARBA" id="ARBA00004141"/>
    </source>
</evidence>
<evidence type="ECO:0000256" key="3">
    <source>
        <dbReference type="ARBA" id="ARBA00022692"/>
    </source>
</evidence>
<evidence type="ECO:0000256" key="8">
    <source>
        <dbReference type="SAM" id="Phobius"/>
    </source>
</evidence>
<feature type="transmembrane region" description="Helical" evidence="8">
    <location>
        <begin position="128"/>
        <end position="147"/>
    </location>
</feature>
<feature type="region of interest" description="Disordered" evidence="7">
    <location>
        <begin position="235"/>
        <end position="415"/>
    </location>
</feature>
<dbReference type="Pfam" id="PF00230">
    <property type="entry name" value="MIP"/>
    <property type="match status" value="1"/>
</dbReference>
<comment type="similarity">
    <text evidence="6">Belongs to the MIP/aquaporin (TC 1.A.8) family.</text>
</comment>
<keyword evidence="5 8" id="KW-0472">Membrane</keyword>
<dbReference type="GO" id="GO:0016020">
    <property type="term" value="C:membrane"/>
    <property type="evidence" value="ECO:0007669"/>
    <property type="project" value="UniProtKB-SubCell"/>
</dbReference>
<feature type="transmembrane region" description="Helical" evidence="8">
    <location>
        <begin position="88"/>
        <end position="108"/>
    </location>
</feature>
<dbReference type="InterPro" id="IPR000425">
    <property type="entry name" value="MIP"/>
</dbReference>
<dbReference type="SUPFAM" id="SSF81338">
    <property type="entry name" value="Aquaporin-like"/>
    <property type="match status" value="1"/>
</dbReference>
<feature type="transmembrane region" description="Helical" evidence="8">
    <location>
        <begin position="159"/>
        <end position="178"/>
    </location>
</feature>
<name>A0A6J4VGG8_9BACT</name>
<keyword evidence="2 6" id="KW-0813">Transport</keyword>
<organism evidence="9">
    <name type="scientific">uncultured Thermomicrobiales bacterium</name>
    <dbReference type="NCBI Taxonomy" id="1645740"/>
    <lineage>
        <taxon>Bacteria</taxon>
        <taxon>Pseudomonadati</taxon>
        <taxon>Thermomicrobiota</taxon>
        <taxon>Thermomicrobia</taxon>
        <taxon>Thermomicrobiales</taxon>
        <taxon>environmental samples</taxon>
    </lineage>
</organism>
<proteinExistence type="inferred from homology"/>
<feature type="compositionally biased region" description="Acidic residues" evidence="7">
    <location>
        <begin position="380"/>
        <end position="398"/>
    </location>
</feature>
<evidence type="ECO:0000256" key="5">
    <source>
        <dbReference type="ARBA" id="ARBA00023136"/>
    </source>
</evidence>
<dbReference type="InterPro" id="IPR023271">
    <property type="entry name" value="Aquaporin-like"/>
</dbReference>
<feature type="compositionally biased region" description="Basic and acidic residues" evidence="7">
    <location>
        <begin position="235"/>
        <end position="261"/>
    </location>
</feature>
<feature type="compositionally biased region" description="Pro residues" evidence="7">
    <location>
        <begin position="400"/>
        <end position="415"/>
    </location>
</feature>